<reference evidence="1" key="1">
    <citation type="submission" date="2022-03" db="EMBL/GenBank/DDBJ databases">
        <authorList>
            <person name="Sayadi A."/>
        </authorList>
    </citation>
    <scope>NUCLEOTIDE SEQUENCE</scope>
</reference>
<sequence>MHFFILNPRARWSTKRIDYVKNILECHVFIFFQNDIHHQVVPDFIPSRVVPSAYVKQLLPIPVVKSPLIRYQKPAIKYTSAIGLNDFDIYNGYALDAYLGDLHGHEY</sequence>
<dbReference type="AlphaFoldDB" id="A0A9P0PJ45"/>
<organism evidence="1 2">
    <name type="scientific">Acanthoscelides obtectus</name>
    <name type="common">Bean weevil</name>
    <name type="synonym">Bruchus obtectus</name>
    <dbReference type="NCBI Taxonomy" id="200917"/>
    <lineage>
        <taxon>Eukaryota</taxon>
        <taxon>Metazoa</taxon>
        <taxon>Ecdysozoa</taxon>
        <taxon>Arthropoda</taxon>
        <taxon>Hexapoda</taxon>
        <taxon>Insecta</taxon>
        <taxon>Pterygota</taxon>
        <taxon>Neoptera</taxon>
        <taxon>Endopterygota</taxon>
        <taxon>Coleoptera</taxon>
        <taxon>Polyphaga</taxon>
        <taxon>Cucujiformia</taxon>
        <taxon>Chrysomeloidea</taxon>
        <taxon>Chrysomelidae</taxon>
        <taxon>Bruchinae</taxon>
        <taxon>Bruchini</taxon>
        <taxon>Acanthoscelides</taxon>
    </lineage>
</organism>
<gene>
    <name evidence="1" type="ORF">ACAOBT_LOCUS15179</name>
</gene>
<accession>A0A9P0PJ45</accession>
<comment type="caution">
    <text evidence="1">The sequence shown here is derived from an EMBL/GenBank/DDBJ whole genome shotgun (WGS) entry which is preliminary data.</text>
</comment>
<protein>
    <submittedName>
        <fullName evidence="1">Uncharacterized protein</fullName>
    </submittedName>
</protein>
<dbReference type="EMBL" id="CAKOFQ010006927">
    <property type="protein sequence ID" value="CAH1982733.1"/>
    <property type="molecule type" value="Genomic_DNA"/>
</dbReference>
<evidence type="ECO:0000313" key="2">
    <source>
        <dbReference type="Proteomes" id="UP001152888"/>
    </source>
</evidence>
<proteinExistence type="predicted"/>
<name>A0A9P0PJ45_ACAOB</name>
<evidence type="ECO:0000313" key="1">
    <source>
        <dbReference type="EMBL" id="CAH1982733.1"/>
    </source>
</evidence>
<dbReference type="Proteomes" id="UP001152888">
    <property type="component" value="Unassembled WGS sequence"/>
</dbReference>
<keyword evidence="2" id="KW-1185">Reference proteome</keyword>